<dbReference type="Pfam" id="PF00905">
    <property type="entry name" value="Transpeptidase"/>
    <property type="match status" value="1"/>
</dbReference>
<gene>
    <name evidence="2" type="ORF">GX888_02715</name>
</gene>
<dbReference type="GO" id="GO:0071972">
    <property type="term" value="F:peptidoglycan L,D-transpeptidase activity"/>
    <property type="evidence" value="ECO:0007669"/>
    <property type="project" value="TreeGrafter"/>
</dbReference>
<proteinExistence type="predicted"/>
<dbReference type="InterPro" id="IPR012338">
    <property type="entry name" value="Beta-lactam/transpept-like"/>
</dbReference>
<dbReference type="Proteomes" id="UP000564033">
    <property type="component" value="Unassembled WGS sequence"/>
</dbReference>
<comment type="caution">
    <text evidence="2">The sequence shown here is derived from an EMBL/GenBank/DDBJ whole genome shotgun (WGS) entry which is preliminary data.</text>
</comment>
<dbReference type="GO" id="GO:0008658">
    <property type="term" value="F:penicillin binding"/>
    <property type="evidence" value="ECO:0007669"/>
    <property type="project" value="InterPro"/>
</dbReference>
<dbReference type="GO" id="GO:0071555">
    <property type="term" value="P:cell wall organization"/>
    <property type="evidence" value="ECO:0007669"/>
    <property type="project" value="TreeGrafter"/>
</dbReference>
<feature type="non-terminal residue" evidence="2">
    <location>
        <position position="1"/>
    </location>
</feature>
<protein>
    <recommendedName>
        <fullName evidence="1">Penicillin-binding protein transpeptidase domain-containing protein</fullName>
    </recommendedName>
</protein>
<evidence type="ECO:0000313" key="2">
    <source>
        <dbReference type="EMBL" id="NLZ24628.1"/>
    </source>
</evidence>
<dbReference type="PANTHER" id="PTHR30627">
    <property type="entry name" value="PEPTIDOGLYCAN D,D-TRANSPEPTIDASE"/>
    <property type="match status" value="1"/>
</dbReference>
<dbReference type="Gene3D" id="3.40.710.10">
    <property type="entry name" value="DD-peptidase/beta-lactamase superfamily"/>
    <property type="match status" value="1"/>
</dbReference>
<dbReference type="InterPro" id="IPR050515">
    <property type="entry name" value="Beta-lactam/transpept"/>
</dbReference>
<evidence type="ECO:0000259" key="1">
    <source>
        <dbReference type="Pfam" id="PF00905"/>
    </source>
</evidence>
<dbReference type="InterPro" id="IPR001460">
    <property type="entry name" value="PCN-bd_Tpept"/>
</dbReference>
<dbReference type="PANTHER" id="PTHR30627:SF2">
    <property type="entry name" value="PEPTIDOGLYCAN D,D-TRANSPEPTIDASE MRDA"/>
    <property type="match status" value="1"/>
</dbReference>
<name>A0A847VDP9_9BACT</name>
<dbReference type="GO" id="GO:0005886">
    <property type="term" value="C:plasma membrane"/>
    <property type="evidence" value="ECO:0007669"/>
    <property type="project" value="TreeGrafter"/>
</dbReference>
<feature type="domain" description="Penicillin-binding protein transpeptidase" evidence="1">
    <location>
        <begin position="2"/>
        <end position="271"/>
    </location>
</feature>
<evidence type="ECO:0000313" key="3">
    <source>
        <dbReference type="Proteomes" id="UP000564033"/>
    </source>
</evidence>
<organism evidence="2 3">
    <name type="scientific">Candidatus Dojkabacteria bacterium</name>
    <dbReference type="NCBI Taxonomy" id="2099670"/>
    <lineage>
        <taxon>Bacteria</taxon>
        <taxon>Candidatus Dojkabacteria</taxon>
    </lineage>
</organism>
<dbReference type="SUPFAM" id="SSF56601">
    <property type="entry name" value="beta-lactamase/transpeptidase-like"/>
    <property type="match status" value="1"/>
</dbReference>
<dbReference type="EMBL" id="JAAZIL010000066">
    <property type="protein sequence ID" value="NLZ24628.1"/>
    <property type="molecule type" value="Genomic_DNA"/>
</dbReference>
<dbReference type="AlphaFoldDB" id="A0A847VDP9"/>
<reference evidence="2 3" key="1">
    <citation type="journal article" date="2020" name="Biotechnol. Biofuels">
        <title>New insights from the biogas microbiome by comprehensive genome-resolved metagenomics of nearly 1600 species originating from multiple anaerobic digesters.</title>
        <authorList>
            <person name="Campanaro S."/>
            <person name="Treu L."/>
            <person name="Rodriguez-R L.M."/>
            <person name="Kovalovszki A."/>
            <person name="Ziels R.M."/>
            <person name="Maus I."/>
            <person name="Zhu X."/>
            <person name="Kougias P.G."/>
            <person name="Basile A."/>
            <person name="Luo G."/>
            <person name="Schluter A."/>
            <person name="Konstantinidis K.T."/>
            <person name="Angelidaki I."/>
        </authorList>
    </citation>
    <scope>NUCLEOTIDE SEQUENCE [LARGE SCALE GENOMIC DNA]</scope>
    <source>
        <strain evidence="2">AS19jrsBPTG_9</strain>
    </source>
</reference>
<sequence length="282" mass="31037">VVAAAGLDAKVVTTNTRYLSRRGYTFSNGAPFQEFRNNAYGSLNIVEAMMVSSNIYFCEMIRHWDINKLVPYLESFGIGQYTGIDIPGEGLGRIPSPENKLKLSQTISPWLEPVWYPEGDSCNAVIGQGIGLVTPIQMSNWMAAIANDGTLLTPHVAKKFVDENGFEYPVQVSPIREEVVSKESLKIVRRGMWEVVNGTRGIAKTLSTTGTSVAAKTGTAEFGKLNKDGTYENTHAWVGGFFPYEQPMYSFSLFLEDGGSSSNATAVMKEMIVWMVKNGFVK</sequence>
<accession>A0A847VDP9</accession>